<comment type="caution">
    <text evidence="3">The sequence shown here is derived from an EMBL/GenBank/DDBJ whole genome shotgun (WGS) entry which is preliminary data.</text>
</comment>
<proteinExistence type="predicted"/>
<dbReference type="Proteomes" id="UP001229346">
    <property type="component" value="Unassembled WGS sequence"/>
</dbReference>
<dbReference type="Pfam" id="PF13508">
    <property type="entry name" value="Acetyltransf_7"/>
    <property type="match status" value="1"/>
</dbReference>
<reference evidence="3 4" key="1">
    <citation type="submission" date="2023-07" db="EMBL/GenBank/DDBJ databases">
        <title>Sorghum-associated microbial communities from plants grown in Nebraska, USA.</title>
        <authorList>
            <person name="Schachtman D."/>
        </authorList>
    </citation>
    <scope>NUCLEOTIDE SEQUENCE [LARGE SCALE GENOMIC DNA]</scope>
    <source>
        <strain evidence="3 4">CC482</strain>
    </source>
</reference>
<evidence type="ECO:0000259" key="2">
    <source>
        <dbReference type="PROSITE" id="PS51186"/>
    </source>
</evidence>
<dbReference type="SUPFAM" id="SSF55729">
    <property type="entry name" value="Acyl-CoA N-acyltransferases (Nat)"/>
    <property type="match status" value="1"/>
</dbReference>
<gene>
    <name evidence="3" type="ORF">J2T15_000365</name>
</gene>
<evidence type="ECO:0000313" key="4">
    <source>
        <dbReference type="Proteomes" id="UP001229346"/>
    </source>
</evidence>
<protein>
    <submittedName>
        <fullName evidence="3">GNAT superfamily N-acetyltransferase</fullName>
    </submittedName>
</protein>
<dbReference type="Gene3D" id="3.40.630.30">
    <property type="match status" value="1"/>
</dbReference>
<dbReference type="CDD" id="cd04301">
    <property type="entry name" value="NAT_SF"/>
    <property type="match status" value="1"/>
</dbReference>
<feature type="region of interest" description="Disordered" evidence="1">
    <location>
        <begin position="138"/>
        <end position="158"/>
    </location>
</feature>
<dbReference type="EMBL" id="JAUSSU010000001">
    <property type="protein sequence ID" value="MDQ0110949.1"/>
    <property type="molecule type" value="Genomic_DNA"/>
</dbReference>
<dbReference type="RefSeq" id="WP_307200456.1">
    <property type="nucleotide sequence ID" value="NZ_JAUSSU010000001.1"/>
</dbReference>
<dbReference type="InterPro" id="IPR016181">
    <property type="entry name" value="Acyl_CoA_acyltransferase"/>
</dbReference>
<dbReference type="InterPro" id="IPR000182">
    <property type="entry name" value="GNAT_dom"/>
</dbReference>
<keyword evidence="4" id="KW-1185">Reference proteome</keyword>
<accession>A0ABT9TY17</accession>
<evidence type="ECO:0000313" key="3">
    <source>
        <dbReference type="EMBL" id="MDQ0110949.1"/>
    </source>
</evidence>
<sequence length="158" mass="16721">MDLELLTQGRWRSEKKRLIGFALRFGDKRLAVATMHALRTLDDRFLAADAHGVFGAVIAVATHGNRIVGFGFAADRGEGGSLVVVHPDARGLGIGAKIVEAMIGRLGSMTCNVAADNTASMAICFKLGMKAVSMHRGPTGKPTLRFEKTSSAEAPVSV</sequence>
<dbReference type="PROSITE" id="PS51186">
    <property type="entry name" value="GNAT"/>
    <property type="match status" value="1"/>
</dbReference>
<name>A0ABT9TY17_PAEHA</name>
<organism evidence="3 4">
    <name type="scientific">Paenibacillus harenae</name>
    <dbReference type="NCBI Taxonomy" id="306543"/>
    <lineage>
        <taxon>Bacteria</taxon>
        <taxon>Bacillati</taxon>
        <taxon>Bacillota</taxon>
        <taxon>Bacilli</taxon>
        <taxon>Bacillales</taxon>
        <taxon>Paenibacillaceae</taxon>
        <taxon>Paenibacillus</taxon>
    </lineage>
</organism>
<feature type="domain" description="N-acetyltransferase" evidence="2">
    <location>
        <begin position="1"/>
        <end position="151"/>
    </location>
</feature>
<evidence type="ECO:0000256" key="1">
    <source>
        <dbReference type="SAM" id="MobiDB-lite"/>
    </source>
</evidence>